<evidence type="ECO:0000313" key="3">
    <source>
        <dbReference type="EMBL" id="KIO73112.1"/>
    </source>
</evidence>
<organism evidence="2 5">
    <name type="scientific">Caldibacillus thermoamylovorans</name>
    <dbReference type="NCBI Taxonomy" id="35841"/>
    <lineage>
        <taxon>Bacteria</taxon>
        <taxon>Bacillati</taxon>
        <taxon>Bacillota</taxon>
        <taxon>Bacilli</taxon>
        <taxon>Bacillales</taxon>
        <taxon>Bacillaceae</taxon>
        <taxon>Caldibacillus</taxon>
    </lineage>
</organism>
<dbReference type="OrthoDB" id="2381329at2"/>
<keyword evidence="5" id="KW-1185">Reference proteome</keyword>
<dbReference type="EMBL" id="JXLU01000066">
    <property type="protein sequence ID" value="KIO73112.1"/>
    <property type="molecule type" value="Genomic_DNA"/>
</dbReference>
<feature type="region of interest" description="Disordered" evidence="1">
    <location>
        <begin position="158"/>
        <end position="205"/>
    </location>
</feature>
<reference evidence="2 5" key="1">
    <citation type="submission" date="2014-07" db="EMBL/GenBank/DDBJ databases">
        <authorList>
            <person name="Wibberg Daniel"/>
        </authorList>
    </citation>
    <scope>NUCLEOTIDE SEQUENCE [LARGE SCALE GENOMIC DNA]</scope>
</reference>
<dbReference type="NCBIfam" id="TIGR02898">
    <property type="entry name" value="spore_YhcN_YlaJ"/>
    <property type="match status" value="1"/>
</dbReference>
<evidence type="ECO:0000313" key="2">
    <source>
        <dbReference type="EMBL" id="CEE01267.1"/>
    </source>
</evidence>
<dbReference type="InterPro" id="IPR019076">
    <property type="entry name" value="Spore_lipoprot_YhcN/YlaJ-like"/>
</dbReference>
<dbReference type="Proteomes" id="UP000032076">
    <property type="component" value="Unassembled WGS sequence"/>
</dbReference>
<evidence type="ECO:0000313" key="5">
    <source>
        <dbReference type="Proteomes" id="UP000040576"/>
    </source>
</evidence>
<reference evidence="3 4" key="2">
    <citation type="submission" date="2015-01" db="EMBL/GenBank/DDBJ databases">
        <title>Draft Genome Sequences of Four Bacillus thermoamylovorans Strains, Isolated From Food Products.</title>
        <authorList>
            <person name="Krawcyk A.O."/>
            <person name="Berendsen E.M."/>
            <person name="Eijlander R.T."/>
            <person name="de Jong A."/>
            <person name="Wells-Bennik M."/>
            <person name="Kuipers O.P."/>
        </authorList>
    </citation>
    <scope>NUCLEOTIDE SEQUENCE [LARGE SCALE GENOMIC DNA]</scope>
    <source>
        <strain evidence="3 4">B4167</strain>
    </source>
</reference>
<evidence type="ECO:0008006" key="6">
    <source>
        <dbReference type="Google" id="ProtNLM"/>
    </source>
</evidence>
<dbReference type="EMBL" id="CCRF01000044">
    <property type="protein sequence ID" value="CEE01267.1"/>
    <property type="molecule type" value="Genomic_DNA"/>
</dbReference>
<evidence type="ECO:0000256" key="1">
    <source>
        <dbReference type="SAM" id="MobiDB-lite"/>
    </source>
</evidence>
<protein>
    <recommendedName>
        <fullName evidence="6">YhcN/YlaJ family sporulation lipoprotein</fullName>
    </recommendedName>
</protein>
<dbReference type="AlphaFoldDB" id="A0A090IUB3"/>
<evidence type="ECO:0000313" key="4">
    <source>
        <dbReference type="Proteomes" id="UP000032076"/>
    </source>
</evidence>
<accession>A0A090IUB3</accession>
<dbReference type="Proteomes" id="UP000040576">
    <property type="component" value="Unassembled WGS sequence"/>
</dbReference>
<dbReference type="STRING" id="35841.B4167_2463"/>
<sequence>MKKIIIFIICLFSVFQLSGCRQNNGVTDTSDNNRSQYMNVKNSSINEVRKEDSEEISNHLANLAADVPNVNNATAVALGKFAVVGIDVDKDLDRSKVGSIKYSVAEALKKDPYGANAVVVADPDFFARIDEIRNDIQDGRPVQGVLNELSDIVGRLMPEVPGDLQDPSIENRTEEPKQETDGQKDAKKLNNQQNKQSNHYKDNNQ</sequence>
<dbReference type="InterPro" id="IPR014247">
    <property type="entry name" value="Spore_lipoprot_YhcN/YlaJ"/>
</dbReference>
<dbReference type="Pfam" id="PF09580">
    <property type="entry name" value="Spore_YhcN_YlaJ"/>
    <property type="match status" value="1"/>
</dbReference>
<proteinExistence type="predicted"/>
<gene>
    <name evidence="3" type="ORF">B4167_2463</name>
    <name evidence="2" type="ORF">BT1A1_1438</name>
</gene>
<feature type="compositionally biased region" description="Basic and acidic residues" evidence="1">
    <location>
        <begin position="169"/>
        <end position="188"/>
    </location>
</feature>
<dbReference type="RefSeq" id="WP_034769518.1">
    <property type="nucleotide sequence ID" value="NZ_CCRF01000044.1"/>
</dbReference>
<dbReference type="PATRIC" id="fig|35841.6.peg.2090"/>
<dbReference type="eggNOG" id="ENOG5030RSQ">
    <property type="taxonomic scope" value="Bacteria"/>
</dbReference>
<dbReference type="GeneID" id="92960604"/>
<name>A0A090IUB3_9BACI</name>
<dbReference type="GO" id="GO:0030435">
    <property type="term" value="P:sporulation resulting in formation of a cellular spore"/>
    <property type="evidence" value="ECO:0007669"/>
    <property type="project" value="InterPro"/>
</dbReference>